<reference evidence="1" key="1">
    <citation type="journal article" date="2021" name="Proc. Natl. Acad. Sci. U.S.A.">
        <title>A Catalog of Tens of Thousands of Viruses from Human Metagenomes Reveals Hidden Associations with Chronic Diseases.</title>
        <authorList>
            <person name="Tisza M.J."/>
            <person name="Buck C.B."/>
        </authorList>
    </citation>
    <scope>NUCLEOTIDE SEQUENCE</scope>
    <source>
        <strain evidence="1">Ctg6c78</strain>
    </source>
</reference>
<accession>A0A8S5URP4</accession>
<proteinExistence type="predicted"/>
<name>A0A8S5URP4_9CAUD</name>
<sequence>MTYISVSGAGSSLNGLITVDPLSALSFHSYMRTSRLLHILPNYIARPFSLSR</sequence>
<dbReference type="EMBL" id="BK016125">
    <property type="protein sequence ID" value="DAF97046.1"/>
    <property type="molecule type" value="Genomic_DNA"/>
</dbReference>
<evidence type="ECO:0000313" key="1">
    <source>
        <dbReference type="EMBL" id="DAF97046.1"/>
    </source>
</evidence>
<organism evidence="1">
    <name type="scientific">Siphoviridae sp. ctg6c78</name>
    <dbReference type="NCBI Taxonomy" id="2825603"/>
    <lineage>
        <taxon>Viruses</taxon>
        <taxon>Duplodnaviria</taxon>
        <taxon>Heunggongvirae</taxon>
        <taxon>Uroviricota</taxon>
        <taxon>Caudoviricetes</taxon>
    </lineage>
</organism>
<protein>
    <submittedName>
        <fullName evidence="1">Uncharacterized protein</fullName>
    </submittedName>
</protein>